<dbReference type="PANTHER" id="PTHR31412">
    <property type="entry name" value="ZINC METALLOPROTEASE EGY1"/>
    <property type="match status" value="1"/>
</dbReference>
<evidence type="ECO:0000256" key="3">
    <source>
        <dbReference type="ARBA" id="ARBA00007931"/>
    </source>
</evidence>
<feature type="transmembrane region" description="Helical" evidence="13">
    <location>
        <begin position="241"/>
        <end position="261"/>
    </location>
</feature>
<keyword evidence="12 13" id="KW-0472">Membrane</keyword>
<dbReference type="AlphaFoldDB" id="A0A8S1J805"/>
<keyword evidence="9" id="KW-0809">Transit peptide</keyword>
<dbReference type="PANTHER" id="PTHR31412:SF0">
    <property type="entry name" value="ZINC METALLOPROTEASE EGY1, CHLOROPLASTIC-RELATED"/>
    <property type="match status" value="1"/>
</dbReference>
<feature type="transmembrane region" description="Helical" evidence="13">
    <location>
        <begin position="364"/>
        <end position="385"/>
    </location>
</feature>
<dbReference type="InterPro" id="IPR044838">
    <property type="entry name" value="EGY1-like"/>
</dbReference>
<gene>
    <name evidence="15" type="ORF">OSTQU699_LOCUS7739</name>
</gene>
<evidence type="ECO:0000256" key="12">
    <source>
        <dbReference type="ARBA" id="ARBA00023136"/>
    </source>
</evidence>
<dbReference type="GO" id="GO:0006508">
    <property type="term" value="P:proteolysis"/>
    <property type="evidence" value="ECO:0007669"/>
    <property type="project" value="UniProtKB-KW"/>
</dbReference>
<keyword evidence="5" id="KW-0934">Plastid</keyword>
<evidence type="ECO:0000256" key="9">
    <source>
        <dbReference type="ARBA" id="ARBA00022946"/>
    </source>
</evidence>
<proteinExistence type="inferred from homology"/>
<evidence type="ECO:0000256" key="1">
    <source>
        <dbReference type="ARBA" id="ARBA00004141"/>
    </source>
</evidence>
<protein>
    <recommendedName>
        <fullName evidence="14">Peptidase M50 domain-containing protein</fullName>
    </recommendedName>
</protein>
<evidence type="ECO:0000256" key="2">
    <source>
        <dbReference type="ARBA" id="ARBA00004229"/>
    </source>
</evidence>
<feature type="transmembrane region" description="Helical" evidence="13">
    <location>
        <begin position="204"/>
        <end position="229"/>
    </location>
</feature>
<organism evidence="15 16">
    <name type="scientific">Ostreobium quekettii</name>
    <dbReference type="NCBI Taxonomy" id="121088"/>
    <lineage>
        <taxon>Eukaryota</taxon>
        <taxon>Viridiplantae</taxon>
        <taxon>Chlorophyta</taxon>
        <taxon>core chlorophytes</taxon>
        <taxon>Ulvophyceae</taxon>
        <taxon>TCBD clade</taxon>
        <taxon>Bryopsidales</taxon>
        <taxon>Ostreobineae</taxon>
        <taxon>Ostreobiaceae</taxon>
        <taxon>Ostreobium</taxon>
    </lineage>
</organism>
<keyword evidence="10 13" id="KW-1133">Transmembrane helix</keyword>
<keyword evidence="16" id="KW-1185">Reference proteome</keyword>
<evidence type="ECO:0000256" key="13">
    <source>
        <dbReference type="SAM" id="Phobius"/>
    </source>
</evidence>
<evidence type="ECO:0000256" key="10">
    <source>
        <dbReference type="ARBA" id="ARBA00022989"/>
    </source>
</evidence>
<feature type="transmembrane region" description="Helical" evidence="13">
    <location>
        <begin position="317"/>
        <end position="343"/>
    </location>
</feature>
<dbReference type="GO" id="GO:0009507">
    <property type="term" value="C:chloroplast"/>
    <property type="evidence" value="ECO:0007669"/>
    <property type="project" value="UniProtKB-SubCell"/>
</dbReference>
<evidence type="ECO:0000256" key="11">
    <source>
        <dbReference type="ARBA" id="ARBA00023049"/>
    </source>
</evidence>
<sequence>MVVRRESPRLERSVVFRGNLRGKREKLFPDIVSRFRELFGDKYTVFLIEDMEREAVDSDQGPWAAIQVMPTASAVPQEMPSWAMLLVGALVLFTIGTSLQLGLVANIGRLPKETVEWLAHPEASNSDVPPLGLDSMDTFAFSLSTLSITSAVLLLQGTHELGHRLAASFRNVRLGPSFLLPNTQLGTFGSVTPLKSLAQNRTELWDVAFAGPALGGLASMAALIAGLLLASDPGMDHQLLVPVPSGLLQGSVGVGSLLKLILGQQAAQPEVLLHPLTVAGWCGLTTTALNLLPVGQLDGGRLMLSAYGPRALNITSLFTYVGLAFGILGSSLALPFGLFVLICQRDPEPNVQDTLSPTTGGRKVATGVMAALALLILLPFGPAASDMASNSPGGMLM</sequence>
<evidence type="ECO:0000313" key="15">
    <source>
        <dbReference type="EMBL" id="CAD7702382.1"/>
    </source>
</evidence>
<evidence type="ECO:0000313" key="16">
    <source>
        <dbReference type="Proteomes" id="UP000708148"/>
    </source>
</evidence>
<evidence type="ECO:0000256" key="8">
    <source>
        <dbReference type="ARBA" id="ARBA00022801"/>
    </source>
</evidence>
<accession>A0A8S1J805</accession>
<feature type="transmembrane region" description="Helical" evidence="13">
    <location>
        <begin position="82"/>
        <end position="103"/>
    </location>
</feature>
<feature type="transmembrane region" description="Helical" evidence="13">
    <location>
        <begin position="273"/>
        <end position="297"/>
    </location>
</feature>
<dbReference type="Proteomes" id="UP000708148">
    <property type="component" value="Unassembled WGS sequence"/>
</dbReference>
<comment type="subcellular location">
    <subcellularLocation>
        <location evidence="1">Membrane</location>
        <topology evidence="1">Multi-pass membrane protein</topology>
    </subcellularLocation>
    <subcellularLocation>
        <location evidence="2">Plastid</location>
        <location evidence="2">Chloroplast</location>
    </subcellularLocation>
</comment>
<feature type="domain" description="Peptidase M50" evidence="14">
    <location>
        <begin position="151"/>
        <end position="327"/>
    </location>
</feature>
<evidence type="ECO:0000256" key="4">
    <source>
        <dbReference type="ARBA" id="ARBA00022528"/>
    </source>
</evidence>
<comment type="caution">
    <text evidence="15">The sequence shown here is derived from an EMBL/GenBank/DDBJ whole genome shotgun (WGS) entry which is preliminary data.</text>
</comment>
<comment type="similarity">
    <text evidence="3">Belongs to the peptidase M50B family.</text>
</comment>
<evidence type="ECO:0000256" key="6">
    <source>
        <dbReference type="ARBA" id="ARBA00022670"/>
    </source>
</evidence>
<dbReference type="GO" id="GO:0008237">
    <property type="term" value="F:metallopeptidase activity"/>
    <property type="evidence" value="ECO:0007669"/>
    <property type="project" value="UniProtKB-KW"/>
</dbReference>
<dbReference type="Pfam" id="PF02163">
    <property type="entry name" value="Peptidase_M50"/>
    <property type="match status" value="1"/>
</dbReference>
<keyword evidence="8" id="KW-0378">Hydrolase</keyword>
<keyword evidence="4" id="KW-0150">Chloroplast</keyword>
<name>A0A8S1J805_9CHLO</name>
<evidence type="ECO:0000259" key="14">
    <source>
        <dbReference type="Pfam" id="PF02163"/>
    </source>
</evidence>
<evidence type="ECO:0000256" key="7">
    <source>
        <dbReference type="ARBA" id="ARBA00022692"/>
    </source>
</evidence>
<reference evidence="15" key="1">
    <citation type="submission" date="2020-12" db="EMBL/GenBank/DDBJ databases">
        <authorList>
            <person name="Iha C."/>
        </authorList>
    </citation>
    <scope>NUCLEOTIDE SEQUENCE</scope>
</reference>
<keyword evidence="11" id="KW-0482">Metalloprotease</keyword>
<evidence type="ECO:0000256" key="5">
    <source>
        <dbReference type="ARBA" id="ARBA00022640"/>
    </source>
</evidence>
<dbReference type="GO" id="GO:0016020">
    <property type="term" value="C:membrane"/>
    <property type="evidence" value="ECO:0007669"/>
    <property type="project" value="UniProtKB-SubCell"/>
</dbReference>
<keyword evidence="7 13" id="KW-0812">Transmembrane</keyword>
<dbReference type="InterPro" id="IPR008915">
    <property type="entry name" value="Peptidase_M50"/>
</dbReference>
<dbReference type="CDD" id="cd06160">
    <property type="entry name" value="S2P-M50_like_2"/>
    <property type="match status" value="1"/>
</dbReference>
<dbReference type="EMBL" id="CAJHUC010001806">
    <property type="protein sequence ID" value="CAD7702382.1"/>
    <property type="molecule type" value="Genomic_DNA"/>
</dbReference>
<dbReference type="OrthoDB" id="195057at2759"/>
<keyword evidence="6" id="KW-0645">Protease</keyword>